<feature type="region of interest" description="Disordered" evidence="1">
    <location>
        <begin position="1"/>
        <end position="23"/>
    </location>
</feature>
<reference evidence="2 3" key="1">
    <citation type="submission" date="2008-07" db="EMBL/GenBank/DDBJ databases">
        <authorList>
            <person name="El-Sayed N."/>
            <person name="Caler E."/>
            <person name="Inman J."/>
            <person name="Amedeo P."/>
            <person name="Hass B."/>
            <person name="Wortman J."/>
        </authorList>
    </citation>
    <scope>NUCLEOTIDE SEQUENCE [LARGE SCALE GENOMIC DNA]</scope>
    <source>
        <strain evidence="3">ATCC 50983 / TXsc</strain>
    </source>
</reference>
<dbReference type="EMBL" id="GG680832">
    <property type="protein sequence ID" value="EER06124.1"/>
    <property type="molecule type" value="Genomic_DNA"/>
</dbReference>
<sequence>IGRDQADRSLPHEWFRRRRPKATQTLIAEHKTLRTLSGQAYNNGPYTSSTGTN</sequence>
<feature type="compositionally biased region" description="Basic and acidic residues" evidence="1">
    <location>
        <begin position="1"/>
        <end position="14"/>
    </location>
</feature>
<dbReference type="RefSeq" id="XP_002774308.1">
    <property type="nucleotide sequence ID" value="XM_002774262.1"/>
</dbReference>
<feature type="region of interest" description="Disordered" evidence="1">
    <location>
        <begin position="34"/>
        <end position="53"/>
    </location>
</feature>
<evidence type="ECO:0000256" key="1">
    <source>
        <dbReference type="SAM" id="MobiDB-lite"/>
    </source>
</evidence>
<dbReference type="InParanoid" id="C5LAW9"/>
<organism evidence="3">
    <name type="scientific">Perkinsus marinus (strain ATCC 50983 / TXsc)</name>
    <dbReference type="NCBI Taxonomy" id="423536"/>
    <lineage>
        <taxon>Eukaryota</taxon>
        <taxon>Sar</taxon>
        <taxon>Alveolata</taxon>
        <taxon>Perkinsozoa</taxon>
        <taxon>Perkinsea</taxon>
        <taxon>Perkinsida</taxon>
        <taxon>Perkinsidae</taxon>
        <taxon>Perkinsus</taxon>
    </lineage>
</organism>
<name>C5LAW9_PERM5</name>
<proteinExistence type="predicted"/>
<dbReference type="Proteomes" id="UP000007800">
    <property type="component" value="Unassembled WGS sequence"/>
</dbReference>
<protein>
    <submittedName>
        <fullName evidence="2">Uncharacterized protein</fullName>
    </submittedName>
</protein>
<keyword evidence="3" id="KW-1185">Reference proteome</keyword>
<evidence type="ECO:0000313" key="3">
    <source>
        <dbReference type="Proteomes" id="UP000007800"/>
    </source>
</evidence>
<gene>
    <name evidence="2" type="ORF">Pmar_PMAR024257</name>
</gene>
<dbReference type="AlphaFoldDB" id="C5LAW9"/>
<feature type="non-terminal residue" evidence="2">
    <location>
        <position position="1"/>
    </location>
</feature>
<accession>C5LAW9</accession>
<evidence type="ECO:0000313" key="2">
    <source>
        <dbReference type="EMBL" id="EER06124.1"/>
    </source>
</evidence>
<dbReference type="GeneID" id="9064920"/>